<dbReference type="RefSeq" id="WP_077171058.1">
    <property type="nucleotide sequence ID" value="NZ_MTLN01000002.1"/>
</dbReference>
<dbReference type="SMART" id="SM00490">
    <property type="entry name" value="HELICc"/>
    <property type="match status" value="1"/>
</dbReference>
<dbReference type="InterPro" id="IPR027417">
    <property type="entry name" value="P-loop_NTPase"/>
</dbReference>
<evidence type="ECO:0000259" key="6">
    <source>
        <dbReference type="PROSITE" id="PS51194"/>
    </source>
</evidence>
<proteinExistence type="predicted"/>
<dbReference type="Gene3D" id="3.40.50.300">
    <property type="entry name" value="P-loop containing nucleotide triphosphate hydrolases"/>
    <property type="match status" value="2"/>
</dbReference>
<name>A0ABX3IX35_9PSED</name>
<evidence type="ECO:0000313" key="7">
    <source>
        <dbReference type="EMBL" id="ONN72466.1"/>
    </source>
</evidence>
<keyword evidence="2" id="KW-0378">Hydrolase</keyword>
<evidence type="ECO:0000259" key="5">
    <source>
        <dbReference type="PROSITE" id="PS51192"/>
    </source>
</evidence>
<keyword evidence="3 7" id="KW-0347">Helicase</keyword>
<keyword evidence="4" id="KW-0067">ATP-binding</keyword>
<evidence type="ECO:0000256" key="3">
    <source>
        <dbReference type="ARBA" id="ARBA00022806"/>
    </source>
</evidence>
<dbReference type="PANTHER" id="PTHR47961:SF6">
    <property type="entry name" value="DNA-DIRECTED DNA POLYMERASE"/>
    <property type="match status" value="1"/>
</dbReference>
<protein>
    <submittedName>
        <fullName evidence="7">Helicase</fullName>
    </submittedName>
</protein>
<dbReference type="InterPro" id="IPR011545">
    <property type="entry name" value="DEAD/DEAH_box_helicase_dom"/>
</dbReference>
<dbReference type="InterPro" id="IPR014001">
    <property type="entry name" value="Helicase_ATP-bd"/>
</dbReference>
<keyword evidence="8" id="KW-1185">Reference proteome</keyword>
<dbReference type="PROSITE" id="PS51194">
    <property type="entry name" value="HELICASE_CTER"/>
    <property type="match status" value="1"/>
</dbReference>
<dbReference type="EMBL" id="MTLN01000002">
    <property type="protein sequence ID" value="ONN72466.1"/>
    <property type="molecule type" value="Genomic_DNA"/>
</dbReference>
<feature type="domain" description="Helicase ATP-binding" evidence="5">
    <location>
        <begin position="112"/>
        <end position="232"/>
    </location>
</feature>
<reference evidence="7 8" key="1">
    <citation type="submission" date="2017-01" db="EMBL/GenBank/DDBJ databases">
        <title>Pseudomonas psychrotolerans genome sequencing and assembly.</title>
        <authorList>
            <person name="Vyas B."/>
            <person name="Mayilraj S."/>
        </authorList>
    </citation>
    <scope>NUCLEOTIDE SEQUENCE [LARGE SCALE GENOMIC DNA]</scope>
    <source>
        <strain evidence="7 8">SDS18</strain>
    </source>
</reference>
<evidence type="ECO:0000256" key="2">
    <source>
        <dbReference type="ARBA" id="ARBA00022801"/>
    </source>
</evidence>
<dbReference type="InterPro" id="IPR001650">
    <property type="entry name" value="Helicase_C-like"/>
</dbReference>
<gene>
    <name evidence="7" type="ORF">BVL52_01425</name>
</gene>
<dbReference type="GO" id="GO:0004386">
    <property type="term" value="F:helicase activity"/>
    <property type="evidence" value="ECO:0007669"/>
    <property type="project" value="UniProtKB-KW"/>
</dbReference>
<sequence length="713" mass="80644">MNYETIKNSLANLSNEGASTVDVLLAINAIVNRSNSDWEGRDLVIRALDKFALFDAVEQSLLLNMVRAVGLFPYITPHLSNMGLSDRLAYEAHRVEGVEPGMVFHHLQAHVFSLIMQGQNVVLSASTSVGKSLVIDAVLAQRQFHKVVVIVPTIALIDETRRRLVKRFRDFNLITHPSQEAVPDATNVYLLTQERVIQRPDLDDVGFFILDEFYKIDLANDKEGNTRAVDLSLAFHKLAKTGAQFYMLGPHIQKISGLDGYEYHFIPSDYSTVAVDIQNFNLGMRSEQRTQKLLELVRTLESPTLIYCQAPASANRVAEYLIQDAGLAPVPETQEIAAWISKHYHPEWNVARAIALGIGIHHGGVPRALQQYIVKLFNEGVIKRIICTSTMIEGVNTSAENVIIYDRRLKTSTFDYFTYKNISGRAGRMNKYFIGKVFMLEAPPVEQGLTVEYPIGHQDETSPIGLLMQLENEYLTDVSRDRLQEAYANPILSPSTLIENRHIPIERQVKVAKTIVGGLPDNHGLLSWKGIPEPYQLSYLCELVYSLEGDNLMEYQIASSSQLAWHINELRNQKNLPAYLNEAVENRWGNVSASEAINLRLKFIRNMVCFRLPRDIMAIHKIQVDVLGRAGYEPGDFSFFAEQLENMFLDPLLTALDEYGIPTQISTKIKHLILPSERLNDLLAKLRLLAPQVERLQLTRFEKDVMQWAVAEM</sequence>
<dbReference type="Pfam" id="PF00270">
    <property type="entry name" value="DEAD"/>
    <property type="match status" value="1"/>
</dbReference>
<dbReference type="SMART" id="SM00487">
    <property type="entry name" value="DEXDc"/>
    <property type="match status" value="1"/>
</dbReference>
<dbReference type="Pfam" id="PF00271">
    <property type="entry name" value="Helicase_C"/>
    <property type="match status" value="1"/>
</dbReference>
<comment type="caution">
    <text evidence="7">The sequence shown here is derived from an EMBL/GenBank/DDBJ whole genome shotgun (WGS) entry which is preliminary data.</text>
</comment>
<feature type="domain" description="Helicase C-terminal" evidence="6">
    <location>
        <begin position="292"/>
        <end position="491"/>
    </location>
</feature>
<organism evidence="7 8">
    <name type="scientific">Pseudomonas oryzihabitans</name>
    <dbReference type="NCBI Taxonomy" id="47885"/>
    <lineage>
        <taxon>Bacteria</taxon>
        <taxon>Pseudomonadati</taxon>
        <taxon>Pseudomonadota</taxon>
        <taxon>Gammaproteobacteria</taxon>
        <taxon>Pseudomonadales</taxon>
        <taxon>Pseudomonadaceae</taxon>
        <taxon>Pseudomonas</taxon>
    </lineage>
</organism>
<dbReference type="PROSITE" id="PS51192">
    <property type="entry name" value="HELICASE_ATP_BIND_1"/>
    <property type="match status" value="1"/>
</dbReference>
<dbReference type="SUPFAM" id="SSF52540">
    <property type="entry name" value="P-loop containing nucleoside triphosphate hydrolases"/>
    <property type="match status" value="2"/>
</dbReference>
<dbReference type="Proteomes" id="UP000189310">
    <property type="component" value="Unassembled WGS sequence"/>
</dbReference>
<evidence type="ECO:0000256" key="1">
    <source>
        <dbReference type="ARBA" id="ARBA00022741"/>
    </source>
</evidence>
<accession>A0ABX3IX35</accession>
<dbReference type="InterPro" id="IPR050474">
    <property type="entry name" value="Hel308_SKI2-like"/>
</dbReference>
<evidence type="ECO:0000256" key="4">
    <source>
        <dbReference type="ARBA" id="ARBA00022840"/>
    </source>
</evidence>
<keyword evidence="1" id="KW-0547">Nucleotide-binding</keyword>
<dbReference type="PANTHER" id="PTHR47961">
    <property type="entry name" value="DNA POLYMERASE THETA, PUTATIVE (AFU_ORTHOLOGUE AFUA_1G05260)-RELATED"/>
    <property type="match status" value="1"/>
</dbReference>
<evidence type="ECO:0000313" key="8">
    <source>
        <dbReference type="Proteomes" id="UP000189310"/>
    </source>
</evidence>